<evidence type="ECO:0000313" key="3">
    <source>
        <dbReference type="Proteomes" id="UP000295706"/>
    </source>
</evidence>
<keyword evidence="1" id="KW-1133">Transmembrane helix</keyword>
<name>A0A4R4KPS5_9BACT</name>
<feature type="transmembrane region" description="Helical" evidence="1">
    <location>
        <begin position="110"/>
        <end position="133"/>
    </location>
</feature>
<evidence type="ECO:0000313" key="2">
    <source>
        <dbReference type="EMBL" id="TDB68926.1"/>
    </source>
</evidence>
<proteinExistence type="predicted"/>
<dbReference type="AlphaFoldDB" id="A0A4R4KPS5"/>
<evidence type="ECO:0008006" key="4">
    <source>
        <dbReference type="Google" id="ProtNLM"/>
    </source>
</evidence>
<comment type="caution">
    <text evidence="2">The sequence shown here is derived from an EMBL/GenBank/DDBJ whole genome shotgun (WGS) entry which is preliminary data.</text>
</comment>
<reference evidence="2 3" key="1">
    <citation type="submission" date="2019-02" db="EMBL/GenBank/DDBJ databases">
        <title>Arundinibacter roseus gen. nov., sp. nov., a new member of the family Cytophagaceae.</title>
        <authorList>
            <person name="Szuroczki S."/>
            <person name="Khayer B."/>
            <person name="Sproer C."/>
            <person name="Toumi M."/>
            <person name="Szabo A."/>
            <person name="Felfoldi T."/>
            <person name="Schumann P."/>
            <person name="Toth E."/>
        </authorList>
    </citation>
    <scope>NUCLEOTIDE SEQUENCE [LARGE SCALE GENOMIC DNA]</scope>
    <source>
        <strain evidence="2 3">DMA-k-7a</strain>
    </source>
</reference>
<dbReference type="Proteomes" id="UP000295706">
    <property type="component" value="Unassembled WGS sequence"/>
</dbReference>
<keyword evidence="1" id="KW-0472">Membrane</keyword>
<feature type="transmembrane region" description="Helical" evidence="1">
    <location>
        <begin position="67"/>
        <end position="89"/>
    </location>
</feature>
<keyword evidence="3" id="KW-1185">Reference proteome</keyword>
<dbReference type="EMBL" id="SMJU01000001">
    <property type="protein sequence ID" value="TDB68926.1"/>
    <property type="molecule type" value="Genomic_DNA"/>
</dbReference>
<dbReference type="RefSeq" id="WP_132113511.1">
    <property type="nucleotide sequence ID" value="NZ_SMJU01000001.1"/>
</dbReference>
<evidence type="ECO:0000256" key="1">
    <source>
        <dbReference type="SAM" id="Phobius"/>
    </source>
</evidence>
<keyword evidence="1" id="KW-0812">Transmembrane</keyword>
<protein>
    <recommendedName>
        <fullName evidence="4">Rod shape-determining protein MreD</fullName>
    </recommendedName>
</protein>
<feature type="transmembrane region" description="Helical" evidence="1">
    <location>
        <begin position="29"/>
        <end position="47"/>
    </location>
</feature>
<feature type="transmembrane region" description="Helical" evidence="1">
    <location>
        <begin position="145"/>
        <end position="165"/>
    </location>
</feature>
<gene>
    <name evidence="2" type="ORF">EZE20_00895</name>
</gene>
<feature type="transmembrane region" description="Helical" evidence="1">
    <location>
        <begin position="6"/>
        <end position="24"/>
    </location>
</feature>
<sequence>MSLREIIQYSLWFLLYLVLQILILRNVVLFDYGFCFIYVAGIVLLPAEVNRTALLFMGFLTGFILDVFYNTLGIHAAATVLIAYLRPFWIQLQLETKGTTERLEITLSELGVGGYLAYLIPLIFVHHSVLFLIEMSHFGMIGYTLLRIVASTLFTTLLIVLIQLFSRR</sequence>
<dbReference type="OrthoDB" id="1132160at2"/>
<accession>A0A4R4KPS5</accession>
<organism evidence="2 3">
    <name type="scientific">Arundinibacter roseus</name>
    <dbReference type="NCBI Taxonomy" id="2070510"/>
    <lineage>
        <taxon>Bacteria</taxon>
        <taxon>Pseudomonadati</taxon>
        <taxon>Bacteroidota</taxon>
        <taxon>Cytophagia</taxon>
        <taxon>Cytophagales</taxon>
        <taxon>Spirosomataceae</taxon>
        <taxon>Arundinibacter</taxon>
    </lineage>
</organism>